<dbReference type="Pfam" id="PF01470">
    <property type="entry name" value="Peptidase_C15"/>
    <property type="match status" value="1"/>
</dbReference>
<dbReference type="FunFam" id="3.40.630.20:FF:000003">
    <property type="entry name" value="Pyrrolidone-carboxylate peptidase isoform A"/>
    <property type="match status" value="1"/>
</dbReference>
<keyword evidence="7" id="KW-1185">Reference proteome</keyword>
<keyword evidence="5" id="KW-0788">Thiol protease</keyword>
<evidence type="ECO:0000313" key="6">
    <source>
        <dbReference type="EMBL" id="KAJ4960735.1"/>
    </source>
</evidence>
<dbReference type="GO" id="GO:0016920">
    <property type="term" value="F:pyroglutamyl-peptidase activity"/>
    <property type="evidence" value="ECO:0007669"/>
    <property type="project" value="InterPro"/>
</dbReference>
<reference evidence="6" key="1">
    <citation type="journal article" date="2023" name="Plant J.">
        <title>The genome of the king protea, Protea cynaroides.</title>
        <authorList>
            <person name="Chang J."/>
            <person name="Duong T.A."/>
            <person name="Schoeman C."/>
            <person name="Ma X."/>
            <person name="Roodt D."/>
            <person name="Barker N."/>
            <person name="Li Z."/>
            <person name="Van de Peer Y."/>
            <person name="Mizrachi E."/>
        </authorList>
    </citation>
    <scope>NUCLEOTIDE SEQUENCE</scope>
    <source>
        <tissue evidence="6">Young leaves</tissue>
    </source>
</reference>
<protein>
    <recommendedName>
        <fullName evidence="8">Pyrrolidone-carboxylate peptidase</fullName>
    </recommendedName>
</protein>
<evidence type="ECO:0000256" key="2">
    <source>
        <dbReference type="ARBA" id="ARBA00022490"/>
    </source>
</evidence>
<comment type="caution">
    <text evidence="6">The sequence shown here is derived from an EMBL/GenBank/DDBJ whole genome shotgun (WGS) entry which is preliminary data.</text>
</comment>
<keyword evidence="2" id="KW-0963">Cytoplasm</keyword>
<accession>A0A9Q0H7N7</accession>
<organism evidence="6 7">
    <name type="scientific">Protea cynaroides</name>
    <dbReference type="NCBI Taxonomy" id="273540"/>
    <lineage>
        <taxon>Eukaryota</taxon>
        <taxon>Viridiplantae</taxon>
        <taxon>Streptophyta</taxon>
        <taxon>Embryophyta</taxon>
        <taxon>Tracheophyta</taxon>
        <taxon>Spermatophyta</taxon>
        <taxon>Magnoliopsida</taxon>
        <taxon>Proteales</taxon>
        <taxon>Proteaceae</taxon>
        <taxon>Protea</taxon>
    </lineage>
</organism>
<dbReference type="OrthoDB" id="407146at2759"/>
<sequence>MGSEGPPAITVHVTGFKKFQGVAENPTETIVSNLEEFVKKKGLPAGITLGSCTVLETAGVGALPMLYQTLESVISKPFTDSSRNEQVIWIHFGVNSGASRFAIERQAVNEATFRCPDELGWQPQQLPIIPEDGGISRTRETSCSIDAIVKFLKKNGYDVAMSDDAGRFVCNYVYYRSLRYAEQKGHKSLFVHVPLFSRIDEDTQMKFAASILEAIASTS</sequence>
<dbReference type="EMBL" id="JAMYWD010000009">
    <property type="protein sequence ID" value="KAJ4960735.1"/>
    <property type="molecule type" value="Genomic_DNA"/>
</dbReference>
<dbReference type="PANTHER" id="PTHR23402:SF26">
    <property type="entry name" value="PEPTIDASE C15, PYROGLUTAMYL PEPTIDASE I-LIKE PROTEIN"/>
    <property type="match status" value="1"/>
</dbReference>
<evidence type="ECO:0000256" key="4">
    <source>
        <dbReference type="ARBA" id="ARBA00022801"/>
    </source>
</evidence>
<proteinExistence type="inferred from homology"/>
<gene>
    <name evidence="6" type="ORF">NE237_020645</name>
</gene>
<evidence type="ECO:0000313" key="7">
    <source>
        <dbReference type="Proteomes" id="UP001141806"/>
    </source>
</evidence>
<name>A0A9Q0H7N7_9MAGN</name>
<evidence type="ECO:0000256" key="1">
    <source>
        <dbReference type="ARBA" id="ARBA00006641"/>
    </source>
</evidence>
<evidence type="ECO:0008006" key="8">
    <source>
        <dbReference type="Google" id="ProtNLM"/>
    </source>
</evidence>
<evidence type="ECO:0000256" key="5">
    <source>
        <dbReference type="ARBA" id="ARBA00022807"/>
    </source>
</evidence>
<evidence type="ECO:0000256" key="3">
    <source>
        <dbReference type="ARBA" id="ARBA00022670"/>
    </source>
</evidence>
<dbReference type="PANTHER" id="PTHR23402">
    <property type="entry name" value="PROTEASE FAMILY C15 PYROGLUTAMYL-PEPTIDASE I-RELATED"/>
    <property type="match status" value="1"/>
</dbReference>
<keyword evidence="3" id="KW-0645">Protease</keyword>
<dbReference type="GO" id="GO:0006508">
    <property type="term" value="P:proteolysis"/>
    <property type="evidence" value="ECO:0007669"/>
    <property type="project" value="UniProtKB-KW"/>
</dbReference>
<dbReference type="InterPro" id="IPR016125">
    <property type="entry name" value="Peptidase_C15-like"/>
</dbReference>
<dbReference type="PIRSF" id="PIRSF015592">
    <property type="entry name" value="Prld-crbxl_pptds"/>
    <property type="match status" value="1"/>
</dbReference>
<dbReference type="AlphaFoldDB" id="A0A9Q0H7N7"/>
<comment type="similarity">
    <text evidence="1">Belongs to the peptidase C15 family.</text>
</comment>
<dbReference type="Proteomes" id="UP001141806">
    <property type="component" value="Unassembled WGS sequence"/>
</dbReference>
<dbReference type="CDD" id="cd00501">
    <property type="entry name" value="Peptidase_C15"/>
    <property type="match status" value="1"/>
</dbReference>
<dbReference type="GO" id="GO:0005829">
    <property type="term" value="C:cytosol"/>
    <property type="evidence" value="ECO:0007669"/>
    <property type="project" value="InterPro"/>
</dbReference>
<dbReference type="InterPro" id="IPR036440">
    <property type="entry name" value="Peptidase_C15-like_sf"/>
</dbReference>
<dbReference type="SUPFAM" id="SSF53182">
    <property type="entry name" value="Pyrrolidone carboxyl peptidase (pyroglutamate aminopeptidase)"/>
    <property type="match status" value="1"/>
</dbReference>
<dbReference type="Gene3D" id="3.40.630.20">
    <property type="entry name" value="Peptidase C15, pyroglutamyl peptidase I-like"/>
    <property type="match status" value="1"/>
</dbReference>
<dbReference type="InterPro" id="IPR000816">
    <property type="entry name" value="Peptidase_C15"/>
</dbReference>
<keyword evidence="4" id="KW-0378">Hydrolase</keyword>